<dbReference type="InterPro" id="IPR029044">
    <property type="entry name" value="Nucleotide-diphossugar_trans"/>
</dbReference>
<dbReference type="GO" id="GO:0016020">
    <property type="term" value="C:membrane"/>
    <property type="evidence" value="ECO:0007669"/>
    <property type="project" value="GOC"/>
</dbReference>
<dbReference type="AlphaFoldDB" id="A0AAD5M001"/>
<dbReference type="EMBL" id="JAKCXM010000185">
    <property type="protein sequence ID" value="KAJ0399368.1"/>
    <property type="molecule type" value="Genomic_DNA"/>
</dbReference>
<sequence>MRKPRSPGDDDDDDDERESLVAGGGVSNREPQRHAIRDWTWYLGVVAVVVVWCVCASESMATPIAAATLQHASDVPSYQQTQLHRVIKLAAELEHTALKNRTLELTASPPANTHEQHQPQQLRGTEDESHPTVEAVTPTPTPAPTPAEQALNITSVKIPRIIHQMWKTSTQIPSRFQPWIRSWVDKHPGWQYVFWTFEDQVALFEQLYPKYLPIIHNLTMVSVSDMARYAALHYFGGLYVDLDFECLKPFDQLHHDNDAFLSYEPGPHAVLLENAKGPAICNALLASAPGHPFWLQVLDNIYDAWLKGASVKYPINLTGPHMVKSTYETYAQENSDVRLYPPEFFYPEVAYWNMDKMRKACADRAAEPEVQSVCAWMDAHPSGEFTNNTHATHHWQCTWCRGDGESTHVTLAEVMRVPSGSDLIVFKPEFYLDAGTNKSRLAFNDLSQPTSL</sequence>
<evidence type="ECO:0000256" key="2">
    <source>
        <dbReference type="SAM" id="MobiDB-lite"/>
    </source>
</evidence>
<evidence type="ECO:0000313" key="5">
    <source>
        <dbReference type="Proteomes" id="UP001209570"/>
    </source>
</evidence>
<feature type="region of interest" description="Disordered" evidence="2">
    <location>
        <begin position="1"/>
        <end position="28"/>
    </location>
</feature>
<organism evidence="4 5">
    <name type="scientific">Pythium insidiosum</name>
    <name type="common">Pythiosis disease agent</name>
    <dbReference type="NCBI Taxonomy" id="114742"/>
    <lineage>
        <taxon>Eukaryota</taxon>
        <taxon>Sar</taxon>
        <taxon>Stramenopiles</taxon>
        <taxon>Oomycota</taxon>
        <taxon>Peronosporomycetes</taxon>
        <taxon>Pythiales</taxon>
        <taxon>Pythiaceae</taxon>
        <taxon>Pythium</taxon>
    </lineage>
</organism>
<reference evidence="4" key="1">
    <citation type="submission" date="2021-12" db="EMBL/GenBank/DDBJ databases">
        <title>Prjna785345.</title>
        <authorList>
            <person name="Rujirawat T."/>
            <person name="Krajaejun T."/>
        </authorList>
    </citation>
    <scope>NUCLEOTIDE SEQUENCE</scope>
    <source>
        <strain evidence="4">Pi057C3</strain>
    </source>
</reference>
<keyword evidence="5" id="KW-1185">Reference proteome</keyword>
<protein>
    <submittedName>
        <fullName evidence="4">Uncharacterized protein</fullName>
    </submittedName>
</protein>
<name>A0AAD5M001_PYTIN</name>
<dbReference type="Proteomes" id="UP001209570">
    <property type="component" value="Unassembled WGS sequence"/>
</dbReference>
<keyword evidence="3" id="KW-0812">Transmembrane</keyword>
<keyword evidence="3" id="KW-0472">Membrane</keyword>
<feature type="transmembrane region" description="Helical" evidence="3">
    <location>
        <begin position="39"/>
        <end position="61"/>
    </location>
</feature>
<dbReference type="InterPro" id="IPR007577">
    <property type="entry name" value="GlycoTrfase_DXD_sugar-bd_CS"/>
</dbReference>
<dbReference type="GO" id="GO:0000030">
    <property type="term" value="F:mannosyltransferase activity"/>
    <property type="evidence" value="ECO:0007669"/>
    <property type="project" value="TreeGrafter"/>
</dbReference>
<evidence type="ECO:0000313" key="4">
    <source>
        <dbReference type="EMBL" id="KAJ0399368.1"/>
    </source>
</evidence>
<feature type="compositionally biased region" description="Polar residues" evidence="2">
    <location>
        <begin position="106"/>
        <end position="123"/>
    </location>
</feature>
<keyword evidence="3" id="KW-1133">Transmembrane helix</keyword>
<dbReference type="PANTHER" id="PTHR32385">
    <property type="entry name" value="MANNOSYL PHOSPHORYLINOSITOL CERAMIDE SYNTHASE"/>
    <property type="match status" value="1"/>
</dbReference>
<accession>A0AAD5M001</accession>
<comment type="caution">
    <text evidence="4">The sequence shown here is derived from an EMBL/GenBank/DDBJ whole genome shotgun (WGS) entry which is preliminary data.</text>
</comment>
<evidence type="ECO:0000256" key="3">
    <source>
        <dbReference type="SAM" id="Phobius"/>
    </source>
</evidence>
<dbReference type="SUPFAM" id="SSF53448">
    <property type="entry name" value="Nucleotide-diphospho-sugar transferases"/>
    <property type="match status" value="1"/>
</dbReference>
<dbReference type="InterPro" id="IPR051706">
    <property type="entry name" value="Glycosyltransferase_domain"/>
</dbReference>
<feature type="region of interest" description="Disordered" evidence="2">
    <location>
        <begin position="106"/>
        <end position="147"/>
    </location>
</feature>
<dbReference type="Pfam" id="PF04488">
    <property type="entry name" value="Gly_transf_sug"/>
    <property type="match status" value="1"/>
</dbReference>
<dbReference type="Gene3D" id="3.90.550.20">
    <property type="match status" value="1"/>
</dbReference>
<dbReference type="PANTHER" id="PTHR32385:SF23">
    <property type="entry name" value="NUCLEOTIDE-DIPHOSPHO-SUGAR TRANSFERASE"/>
    <property type="match status" value="1"/>
</dbReference>
<proteinExistence type="predicted"/>
<gene>
    <name evidence="4" type="ORF">P43SY_009682</name>
</gene>
<evidence type="ECO:0000256" key="1">
    <source>
        <dbReference type="ARBA" id="ARBA00022679"/>
    </source>
</evidence>
<dbReference type="GO" id="GO:0051999">
    <property type="term" value="P:mannosyl-inositol phosphorylceramide biosynthetic process"/>
    <property type="evidence" value="ECO:0007669"/>
    <property type="project" value="TreeGrafter"/>
</dbReference>
<keyword evidence="1" id="KW-0808">Transferase</keyword>